<dbReference type="EMBL" id="JAQMWT010000398">
    <property type="protein sequence ID" value="KAJ8601902.1"/>
    <property type="molecule type" value="Genomic_DNA"/>
</dbReference>
<dbReference type="PANTHER" id="PTHR43591:SF81">
    <property type="entry name" value="MAGNESIUM PROTOPORPHYRIN IX METHYLTRANSFERASE, CHLOROPLASTIC-RELATED"/>
    <property type="match status" value="1"/>
</dbReference>
<keyword evidence="1 4" id="KW-0489">Methyltransferase</keyword>
<organism evidence="6 7">
    <name type="scientific">Chrysophaeum taylorii</name>
    <dbReference type="NCBI Taxonomy" id="2483200"/>
    <lineage>
        <taxon>Eukaryota</taxon>
        <taxon>Sar</taxon>
        <taxon>Stramenopiles</taxon>
        <taxon>Ochrophyta</taxon>
        <taxon>Pelagophyceae</taxon>
        <taxon>Pelagomonadales</taxon>
        <taxon>Pelagomonadaceae</taxon>
        <taxon>Chrysophaeum</taxon>
    </lineage>
</organism>
<accession>A0AAD7XHP8</accession>
<evidence type="ECO:0000313" key="7">
    <source>
        <dbReference type="Proteomes" id="UP001230188"/>
    </source>
</evidence>
<dbReference type="GO" id="GO:0032259">
    <property type="term" value="P:methylation"/>
    <property type="evidence" value="ECO:0007669"/>
    <property type="project" value="UniProtKB-UniRule"/>
</dbReference>
<feature type="signal peptide" evidence="5">
    <location>
        <begin position="1"/>
        <end position="16"/>
    </location>
</feature>
<comment type="caution">
    <text evidence="6">The sequence shown here is derived from an EMBL/GenBank/DDBJ whole genome shotgun (WGS) entry which is preliminary data.</text>
</comment>
<keyword evidence="7" id="KW-1185">Reference proteome</keyword>
<keyword evidence="2 4" id="KW-0808">Transferase</keyword>
<feature type="chain" id="PRO_5042113934" description="Gamma-tocopherol methyltransferase" evidence="5">
    <location>
        <begin position="17"/>
        <end position="320"/>
    </location>
</feature>
<evidence type="ECO:0000256" key="3">
    <source>
        <dbReference type="ARBA" id="ARBA00022691"/>
    </source>
</evidence>
<evidence type="ECO:0000256" key="1">
    <source>
        <dbReference type="ARBA" id="ARBA00022603"/>
    </source>
</evidence>
<feature type="region of interest" description="SAM motif III" evidence="4">
    <location>
        <begin position="189"/>
        <end position="198"/>
    </location>
</feature>
<reference evidence="6" key="1">
    <citation type="submission" date="2023-01" db="EMBL/GenBank/DDBJ databases">
        <title>Metagenome sequencing of chrysophaentin producing Chrysophaeum taylorii.</title>
        <authorList>
            <person name="Davison J."/>
            <person name="Bewley C."/>
        </authorList>
    </citation>
    <scope>NUCLEOTIDE SEQUENCE</scope>
    <source>
        <strain evidence="6">NIES-1699</strain>
    </source>
</reference>
<evidence type="ECO:0000256" key="5">
    <source>
        <dbReference type="SAM" id="SignalP"/>
    </source>
</evidence>
<dbReference type="PANTHER" id="PTHR43591">
    <property type="entry name" value="METHYLTRANSFERASE"/>
    <property type="match status" value="1"/>
</dbReference>
<dbReference type="InterPro" id="IPR029063">
    <property type="entry name" value="SAM-dependent_MTases_sf"/>
</dbReference>
<keyword evidence="5" id="KW-0732">Signal</keyword>
<dbReference type="Proteomes" id="UP001230188">
    <property type="component" value="Unassembled WGS sequence"/>
</dbReference>
<evidence type="ECO:0000313" key="6">
    <source>
        <dbReference type="EMBL" id="KAJ8601902.1"/>
    </source>
</evidence>
<name>A0AAD7XHP8_9STRA</name>
<evidence type="ECO:0000256" key="4">
    <source>
        <dbReference type="PROSITE-ProRule" id="PRU00914"/>
    </source>
</evidence>
<gene>
    <name evidence="6" type="ORF">CTAYLR_002688</name>
</gene>
<protein>
    <recommendedName>
        <fullName evidence="8">Gamma-tocopherol methyltransferase</fullName>
    </recommendedName>
</protein>
<dbReference type="Pfam" id="PF13489">
    <property type="entry name" value="Methyltransf_23"/>
    <property type="match status" value="1"/>
</dbReference>
<dbReference type="SUPFAM" id="SSF53335">
    <property type="entry name" value="S-adenosyl-L-methionine-dependent methyltransferases"/>
    <property type="match status" value="1"/>
</dbReference>
<dbReference type="Gene3D" id="3.40.50.150">
    <property type="entry name" value="Vaccinia Virus protein VP39"/>
    <property type="match status" value="1"/>
</dbReference>
<sequence length="320" mass="35609">MRWCFNLVAAVVVAWAPPPTPRWRRPRAVAADPDAALKSGIAGFYDGLSGLWEQVWGEHLHHGYYEPNAKGLTLEAHKEAQVDMIDRVLEWARVAPPPTCVLDVGCGIGGASRHIARRFPTSRVTGITLSPVQAARATTLSEGLACEFRVQDTLALPEDWSGKHDLVWSLESGEHVPNKPRFVDNLVRTCAPGGTVVLVTWCHRDLKPGESNLTPFERLLLAVINSCYWLPKWCSVADYNRLFEDRGMLDIRRDDWTPNIAPFWPAVIKTAANPRNGLKLVRTGLDGVRSALAMFLMVLGYKMNLIKFGLITARKPLLQS</sequence>
<dbReference type="InterPro" id="IPR025774">
    <property type="entry name" value="PiNMT-like"/>
</dbReference>
<dbReference type="GO" id="GO:0008168">
    <property type="term" value="F:methyltransferase activity"/>
    <property type="evidence" value="ECO:0007669"/>
    <property type="project" value="UniProtKB-KW"/>
</dbReference>
<dbReference type="CDD" id="cd02440">
    <property type="entry name" value="AdoMet_MTases"/>
    <property type="match status" value="1"/>
</dbReference>
<dbReference type="PROSITE" id="PS51581">
    <property type="entry name" value="SAM_GTMT"/>
    <property type="match status" value="1"/>
</dbReference>
<keyword evidence="3 4" id="KW-0949">S-adenosyl-L-methionine</keyword>
<dbReference type="AlphaFoldDB" id="A0AAD7XHP8"/>
<evidence type="ECO:0000256" key="2">
    <source>
        <dbReference type="ARBA" id="ARBA00022679"/>
    </source>
</evidence>
<feature type="region of interest" description="SAM motif I" evidence="4">
    <location>
        <begin position="101"/>
        <end position="110"/>
    </location>
</feature>
<proteinExistence type="inferred from homology"/>
<evidence type="ECO:0008006" key="8">
    <source>
        <dbReference type="Google" id="ProtNLM"/>
    </source>
</evidence>
<comment type="similarity">
    <text evidence="4">Belongs to the class I-like SAM-binding methyltransferase superfamily. gTMT family.</text>
</comment>
<comment type="caution">
    <text evidence="4">Lacks conserved residue(s) required for the propagation of feature annotation.</text>
</comment>